<evidence type="ECO:0000256" key="1">
    <source>
        <dbReference type="SAM" id="MobiDB-lite"/>
    </source>
</evidence>
<proteinExistence type="predicted"/>
<accession>A0ABQ5H4X1</accession>
<dbReference type="EMBL" id="BQNB010019165">
    <property type="protein sequence ID" value="GJT82410.1"/>
    <property type="molecule type" value="Genomic_DNA"/>
</dbReference>
<feature type="non-terminal residue" evidence="2">
    <location>
        <position position="1"/>
    </location>
</feature>
<keyword evidence="3" id="KW-1185">Reference proteome</keyword>
<protein>
    <submittedName>
        <fullName evidence="2">Uncharacterized protein</fullName>
    </submittedName>
</protein>
<evidence type="ECO:0000313" key="2">
    <source>
        <dbReference type="EMBL" id="GJT82410.1"/>
    </source>
</evidence>
<comment type="caution">
    <text evidence="2">The sequence shown here is derived from an EMBL/GenBank/DDBJ whole genome shotgun (WGS) entry which is preliminary data.</text>
</comment>
<feature type="region of interest" description="Disordered" evidence="1">
    <location>
        <begin position="1"/>
        <end position="42"/>
    </location>
</feature>
<reference evidence="2" key="1">
    <citation type="journal article" date="2022" name="Int. J. Mol. Sci.">
        <title>Draft Genome of Tanacetum Coccineum: Genomic Comparison of Closely Related Tanacetum-Family Plants.</title>
        <authorList>
            <person name="Yamashiro T."/>
            <person name="Shiraishi A."/>
            <person name="Nakayama K."/>
            <person name="Satake H."/>
        </authorList>
    </citation>
    <scope>NUCLEOTIDE SEQUENCE</scope>
</reference>
<dbReference type="Proteomes" id="UP001151760">
    <property type="component" value="Unassembled WGS sequence"/>
</dbReference>
<name>A0ABQ5H4X1_9ASTR</name>
<evidence type="ECO:0000313" key="3">
    <source>
        <dbReference type="Proteomes" id="UP001151760"/>
    </source>
</evidence>
<organism evidence="2 3">
    <name type="scientific">Tanacetum coccineum</name>
    <dbReference type="NCBI Taxonomy" id="301880"/>
    <lineage>
        <taxon>Eukaryota</taxon>
        <taxon>Viridiplantae</taxon>
        <taxon>Streptophyta</taxon>
        <taxon>Embryophyta</taxon>
        <taxon>Tracheophyta</taxon>
        <taxon>Spermatophyta</taxon>
        <taxon>Magnoliopsida</taxon>
        <taxon>eudicotyledons</taxon>
        <taxon>Gunneridae</taxon>
        <taxon>Pentapetalae</taxon>
        <taxon>asterids</taxon>
        <taxon>campanulids</taxon>
        <taxon>Asterales</taxon>
        <taxon>Asteraceae</taxon>
        <taxon>Asteroideae</taxon>
        <taxon>Anthemideae</taxon>
        <taxon>Anthemidinae</taxon>
        <taxon>Tanacetum</taxon>
    </lineage>
</organism>
<gene>
    <name evidence="2" type="ORF">Tco_1056752</name>
</gene>
<sequence length="81" mass="9390">VGSSKRATGVELDHEHSKKQNTNEAIGSVQGQPDEEDKELSQEDLQQMMMVVLVEKVYVEALQVKYPIIDWEFYTEESRKY</sequence>
<feature type="compositionally biased region" description="Polar residues" evidence="1">
    <location>
        <begin position="20"/>
        <end position="31"/>
    </location>
</feature>
<reference evidence="2" key="2">
    <citation type="submission" date="2022-01" db="EMBL/GenBank/DDBJ databases">
        <authorList>
            <person name="Yamashiro T."/>
            <person name="Shiraishi A."/>
            <person name="Satake H."/>
            <person name="Nakayama K."/>
        </authorList>
    </citation>
    <scope>NUCLEOTIDE SEQUENCE</scope>
</reference>